<feature type="region of interest" description="Disordered" evidence="1">
    <location>
        <begin position="20"/>
        <end position="92"/>
    </location>
</feature>
<dbReference type="EMBL" id="FQNC01000042">
    <property type="protein sequence ID" value="SGY41410.1"/>
    <property type="molecule type" value="Genomic_DNA"/>
</dbReference>
<keyword evidence="3" id="KW-1185">Reference proteome</keyword>
<feature type="compositionally biased region" description="Basic and acidic residues" evidence="1">
    <location>
        <begin position="40"/>
        <end position="49"/>
    </location>
</feature>
<organism evidence="2 3">
    <name type="scientific">Microbotryum silenes-dioicae</name>
    <dbReference type="NCBI Taxonomy" id="796604"/>
    <lineage>
        <taxon>Eukaryota</taxon>
        <taxon>Fungi</taxon>
        <taxon>Dikarya</taxon>
        <taxon>Basidiomycota</taxon>
        <taxon>Pucciniomycotina</taxon>
        <taxon>Microbotryomycetes</taxon>
        <taxon>Microbotryales</taxon>
        <taxon>Microbotryaceae</taxon>
        <taxon>Microbotryum</taxon>
    </lineage>
</organism>
<evidence type="ECO:0000313" key="2">
    <source>
        <dbReference type="EMBL" id="SGY41410.1"/>
    </source>
</evidence>
<feature type="compositionally biased region" description="Polar residues" evidence="1">
    <location>
        <begin position="83"/>
        <end position="92"/>
    </location>
</feature>
<dbReference type="AlphaFoldDB" id="A0A2X0MWA9"/>
<sequence>MDRQVDLHRFVRPRFEAVPHVSRDAGSSKDATVTSATTVVDRRPAEQRPRHQRARERSSQTVPTALLPLPEGPFRRHDLGPMTLQSPICSGF</sequence>
<name>A0A2X0MWA9_9BASI</name>
<reference evidence="2 3" key="1">
    <citation type="submission" date="2016-11" db="EMBL/GenBank/DDBJ databases">
        <authorList>
            <person name="Jaros S."/>
            <person name="Januszkiewicz K."/>
            <person name="Wedrychowicz H."/>
        </authorList>
    </citation>
    <scope>NUCLEOTIDE SEQUENCE [LARGE SCALE GENOMIC DNA]</scope>
</reference>
<accession>A0A2X0MWA9</accession>
<protein>
    <submittedName>
        <fullName evidence="2">BQ5605_C003g02509 protein</fullName>
    </submittedName>
</protein>
<evidence type="ECO:0000256" key="1">
    <source>
        <dbReference type="SAM" id="MobiDB-lite"/>
    </source>
</evidence>
<gene>
    <name evidence="2" type="primary">BQ5605_C003g02509</name>
    <name evidence="2" type="ORF">BQ5605_C003G02509</name>
</gene>
<feature type="compositionally biased region" description="Low complexity" evidence="1">
    <location>
        <begin position="28"/>
        <end position="39"/>
    </location>
</feature>
<dbReference type="Proteomes" id="UP000249464">
    <property type="component" value="Unassembled WGS sequence"/>
</dbReference>
<proteinExistence type="predicted"/>
<evidence type="ECO:0000313" key="3">
    <source>
        <dbReference type="Proteomes" id="UP000249464"/>
    </source>
</evidence>